<comment type="caution">
    <text evidence="1">The sequence shown here is derived from an EMBL/GenBank/DDBJ whole genome shotgun (WGS) entry which is preliminary data.</text>
</comment>
<protein>
    <submittedName>
        <fullName evidence="1">Uncharacterized protein</fullName>
    </submittedName>
</protein>
<keyword evidence="2" id="KW-1185">Reference proteome</keyword>
<reference evidence="1" key="1">
    <citation type="submission" date="2024-02" db="EMBL/GenBank/DDBJ databases">
        <title>Metagenome Assembled Genome of Zalaria obscura JY119.</title>
        <authorList>
            <person name="Vighnesh L."/>
            <person name="Jagadeeshwari U."/>
            <person name="Venkata Ramana C."/>
            <person name="Sasikala C."/>
        </authorList>
    </citation>
    <scope>NUCLEOTIDE SEQUENCE</scope>
    <source>
        <strain evidence="1">JY119</strain>
    </source>
</reference>
<sequence length="245" mass="26587">MGGATLLSMDEQIQHVATIINSRAIEKSGRYLVAIAGAPGSGKTTVATALAQKLNSMQSDASAQISPRAVSISMDGFHLPRSVLDTMPDVKKAYARRGAPWTFDAPASLAFVRRLSAWASKKSSAPVIPEENIYAPSFDHAIKDPVPDGIVILPSVSIVILEGNYLLLDEPPWSEIGPLVDLRIFVQVDLDEARARVAKRHVAAGIEPTLDDALRRVDVNDYINGQLVQRRSVEMDLVIESIPIR</sequence>
<evidence type="ECO:0000313" key="2">
    <source>
        <dbReference type="Proteomes" id="UP001320706"/>
    </source>
</evidence>
<proteinExistence type="predicted"/>
<name>A0ACC3SI69_9PEZI</name>
<dbReference type="EMBL" id="JAMKPW020000010">
    <property type="protein sequence ID" value="KAK8214694.1"/>
    <property type="molecule type" value="Genomic_DNA"/>
</dbReference>
<gene>
    <name evidence="1" type="ORF">M8818_002274</name>
</gene>
<accession>A0ACC3SI69</accession>
<dbReference type="Proteomes" id="UP001320706">
    <property type="component" value="Unassembled WGS sequence"/>
</dbReference>
<evidence type="ECO:0000313" key="1">
    <source>
        <dbReference type="EMBL" id="KAK8214694.1"/>
    </source>
</evidence>
<organism evidence="1 2">
    <name type="scientific">Zalaria obscura</name>
    <dbReference type="NCBI Taxonomy" id="2024903"/>
    <lineage>
        <taxon>Eukaryota</taxon>
        <taxon>Fungi</taxon>
        <taxon>Dikarya</taxon>
        <taxon>Ascomycota</taxon>
        <taxon>Pezizomycotina</taxon>
        <taxon>Dothideomycetes</taxon>
        <taxon>Dothideomycetidae</taxon>
        <taxon>Dothideales</taxon>
        <taxon>Zalariaceae</taxon>
        <taxon>Zalaria</taxon>
    </lineage>
</organism>